<feature type="compositionally biased region" description="Polar residues" evidence="1">
    <location>
        <begin position="1152"/>
        <end position="1167"/>
    </location>
</feature>
<reference evidence="2 3" key="1">
    <citation type="submission" date="2017-12" db="EMBL/GenBank/DDBJ databases">
        <title>Comparative genomics of Botrytis spp.</title>
        <authorList>
            <person name="Valero-Jimenez C.A."/>
            <person name="Tapia P."/>
            <person name="Veloso J."/>
            <person name="Silva-Moreno E."/>
            <person name="Staats M."/>
            <person name="Valdes J.H."/>
            <person name="Van Kan J.A.L."/>
        </authorList>
    </citation>
    <scope>NUCLEOTIDE SEQUENCE [LARGE SCALE GENOMIC DNA]</scope>
    <source>
        <strain evidence="2 3">Bt9001</strain>
    </source>
</reference>
<feature type="compositionally biased region" description="Pro residues" evidence="1">
    <location>
        <begin position="26"/>
        <end position="49"/>
    </location>
</feature>
<dbReference type="InterPro" id="IPR036609">
    <property type="entry name" value="LCCL_sf"/>
</dbReference>
<dbReference type="InterPro" id="IPR013951">
    <property type="entry name" value="Rxt3"/>
</dbReference>
<accession>A0A4Z1E5B8</accession>
<feature type="compositionally biased region" description="Low complexity" evidence="1">
    <location>
        <begin position="527"/>
        <end position="539"/>
    </location>
</feature>
<feature type="compositionally biased region" description="Polar residues" evidence="1">
    <location>
        <begin position="1124"/>
        <end position="1133"/>
    </location>
</feature>
<name>A0A4Z1E5B8_9HELO</name>
<feature type="region of interest" description="Disordered" evidence="1">
    <location>
        <begin position="1"/>
        <end position="568"/>
    </location>
</feature>
<evidence type="ECO:0000313" key="2">
    <source>
        <dbReference type="EMBL" id="TGO07275.1"/>
    </source>
</evidence>
<feature type="region of interest" description="Disordered" evidence="1">
    <location>
        <begin position="1323"/>
        <end position="1348"/>
    </location>
</feature>
<feature type="region of interest" description="Disordered" evidence="1">
    <location>
        <begin position="595"/>
        <end position="625"/>
    </location>
</feature>
<feature type="compositionally biased region" description="Low complexity" evidence="1">
    <location>
        <begin position="605"/>
        <end position="620"/>
    </location>
</feature>
<organism evidence="2 3">
    <name type="scientific">Botrytis tulipae</name>
    <dbReference type="NCBI Taxonomy" id="87230"/>
    <lineage>
        <taxon>Eukaryota</taxon>
        <taxon>Fungi</taxon>
        <taxon>Dikarya</taxon>
        <taxon>Ascomycota</taxon>
        <taxon>Pezizomycotina</taxon>
        <taxon>Leotiomycetes</taxon>
        <taxon>Helotiales</taxon>
        <taxon>Sclerotiniaceae</taxon>
        <taxon>Botrytis</taxon>
    </lineage>
</organism>
<evidence type="ECO:0000313" key="3">
    <source>
        <dbReference type="Proteomes" id="UP000297777"/>
    </source>
</evidence>
<feature type="compositionally biased region" description="Polar residues" evidence="1">
    <location>
        <begin position="414"/>
        <end position="424"/>
    </location>
</feature>
<dbReference type="EMBL" id="PQXH01000296">
    <property type="protein sequence ID" value="TGO07275.1"/>
    <property type="molecule type" value="Genomic_DNA"/>
</dbReference>
<feature type="compositionally biased region" description="Basic and acidic residues" evidence="1">
    <location>
        <begin position="378"/>
        <end position="395"/>
    </location>
</feature>
<comment type="caution">
    <text evidence="2">The sequence shown here is derived from an EMBL/GenBank/DDBJ whole genome shotgun (WGS) entry which is preliminary data.</text>
</comment>
<feature type="compositionally biased region" description="Basic and acidic residues" evidence="1">
    <location>
        <begin position="341"/>
        <end position="369"/>
    </location>
</feature>
<feature type="compositionally biased region" description="Polar residues" evidence="1">
    <location>
        <begin position="1258"/>
        <end position="1281"/>
    </location>
</feature>
<feature type="compositionally biased region" description="Polar residues" evidence="1">
    <location>
        <begin position="148"/>
        <end position="184"/>
    </location>
</feature>
<feature type="compositionally biased region" description="Low complexity" evidence="1">
    <location>
        <begin position="81"/>
        <end position="93"/>
    </location>
</feature>
<protein>
    <submittedName>
        <fullName evidence="2">Uncharacterized protein</fullName>
    </submittedName>
</protein>
<feature type="compositionally biased region" description="Polar residues" evidence="1">
    <location>
        <begin position="669"/>
        <end position="682"/>
    </location>
</feature>
<feature type="compositionally biased region" description="Basic and acidic residues" evidence="1">
    <location>
        <begin position="1242"/>
        <end position="1257"/>
    </location>
</feature>
<feature type="region of interest" description="Disordered" evidence="1">
    <location>
        <begin position="1237"/>
        <end position="1304"/>
    </location>
</feature>
<feature type="region of interest" description="Disordered" evidence="1">
    <location>
        <begin position="646"/>
        <end position="802"/>
    </location>
</feature>
<feature type="region of interest" description="Disordered" evidence="1">
    <location>
        <begin position="1103"/>
        <end position="1134"/>
    </location>
</feature>
<dbReference type="Proteomes" id="UP000297777">
    <property type="component" value="Unassembled WGS sequence"/>
</dbReference>
<feature type="compositionally biased region" description="Polar residues" evidence="1">
    <location>
        <begin position="273"/>
        <end position="298"/>
    </location>
</feature>
<feature type="compositionally biased region" description="Basic and acidic residues" evidence="1">
    <location>
        <begin position="214"/>
        <end position="227"/>
    </location>
</feature>
<feature type="compositionally biased region" description="Low complexity" evidence="1">
    <location>
        <begin position="1103"/>
        <end position="1114"/>
    </location>
</feature>
<dbReference type="OrthoDB" id="3596986at2759"/>
<feature type="compositionally biased region" description="Low complexity" evidence="1">
    <location>
        <begin position="1337"/>
        <end position="1348"/>
    </location>
</feature>
<evidence type="ECO:0000256" key="1">
    <source>
        <dbReference type="SAM" id="MobiDB-lite"/>
    </source>
</evidence>
<gene>
    <name evidence="2" type="ORF">BTUL_0298g00060</name>
</gene>
<dbReference type="Pfam" id="PF08642">
    <property type="entry name" value="Rxt3"/>
    <property type="match status" value="1"/>
</dbReference>
<feature type="compositionally biased region" description="Low complexity" evidence="1">
    <location>
        <begin position="102"/>
        <end position="138"/>
    </location>
</feature>
<proteinExistence type="predicted"/>
<keyword evidence="3" id="KW-1185">Reference proteome</keyword>
<feature type="compositionally biased region" description="Basic residues" evidence="1">
    <location>
        <begin position="768"/>
        <end position="787"/>
    </location>
</feature>
<feature type="region of interest" description="Disordered" evidence="1">
    <location>
        <begin position="1152"/>
        <end position="1215"/>
    </location>
</feature>
<dbReference type="Gene3D" id="2.170.130.20">
    <property type="entry name" value="LCCL-like domain"/>
    <property type="match status" value="1"/>
</dbReference>
<feature type="compositionally biased region" description="Polar residues" evidence="1">
    <location>
        <begin position="1369"/>
        <end position="1388"/>
    </location>
</feature>
<feature type="region of interest" description="Disordered" evidence="1">
    <location>
        <begin position="1364"/>
        <end position="1394"/>
    </location>
</feature>
<sequence>MEGRPPQLPFSRNTNTASPYARSTFPPAPNGQPSQYPPSSHPPSGPPSYPDHQRRTSDGQYFQPRYQEGPPLHGGGHSRHPSSSSIGHSTPVGRGMPPPSSPQQQQQQHQGPIQHGYGPPHPRGPSVSVGPPVGFPSSRELPPPLNRPPSTAGSNMSISSLLGGPTPTTREQMPSQYTSPITTSAPPPMYGSATHASPRVSSAANDYASFGRPRTPDARYEHRDHRANSAGSPPGTGQYGTPDHRHATPQHYGHRPSQNPIAQHPDDRRDSQSMRGSNTNMPPRPNSQPMTYHSSTSRPGDRSTFHGEPQLGGRRIEQDPRGMETLTRGEPIHQRPGGFNSRHDPVLEHIDRERERERERERDRAERESAAAAAMMLNHRERERERERSASEREQAMAMQEQTRPGMHGEYPHQMSQRNHSQVYGRQPDAREQAAWVRPGHEQQRIGFEPTPYERPPPSYAPHGNVYDQPRSAAPQYGIHPAYQPVPNHDQRDPRYAHVSHYPPHSQQQQASGPGPHFEQTFEDRLQQQQQQEQQLAARQRAEVKAQQSAFAGSIPPNPQYPQHDSPQRRLVEEAPPQMMQQHQNQRGLLSVQDNRRGGRVSPIPQAVQGAQSQQPGPAGEPSIKSEFGKIFPGIGSGVALSLSSPVAGSTTGGLPFSGSRREDLDSPSAHNSPIENGSSTIPRPFGRRRKLKEEDRNDDDSSTGRQTPNGRGKRTKHAAHRHTHQHRVAGALDHIPPPSSQSVTPFKSVKRTNGDVSPPHGETSVVPHHHLSNPHSHHHHHHHHHSAGPNHNSVGPKVPPPMNNHLHMPKYRVHSQEIIDDASQHPRCHLGGEYYQANLSLYRSNSTGEVPYNRAFAGTNRSSANFENLINCTFTVKISRVHLQPPSRAQITARKNLWGTDVYSDDSDIIAALIHQGWICGKWSEDVDVKLLDLYQADEGISVEPELDTMADGPDEFFDRPPARGPMPVRNNRDLHVTVLVLGCLDKYFSTIRYGIKSREWGGKNTRAHDGLSYLIMNIRWVGGVNGMERGNVAMKHHMDREYQEVDRDRELWLETQMNGNGKRTMDHGNGEDIEMEESNMRGDGDAQHVLSDGEIRGVGMGSWWKGSSRGSSTRINIGEDSAPQSSLNTRGVESLPGAAYSSLARGQDFTKANASGNGDNAQDSLDSAPISDNRYNANPTLEWGRVQAPAVNPVTPLKKEDNLPVSASKPEPMIVEETAPASQTSMPKETPEIENLALKPTEDPSRAKEVVKDIESTQTPNQAISQPEIQSVQPSQTPVPESKKQDGNVPTAAEPKAQETTAQVVPVVEVPTAAIETQAQAAQTLQTGGDSSPEVGAGVVSDADSSASAPCALSNVQIFSMPAGKAQQDSQSHPEWQLSPKISENRNGSRRITGVPSQLSFRLRTTQSSGYKTMILSMHSSRFDLVSKIPGITINDHLHFTYTKHDTWDRISTDMPHAEGQNNDQTTIGGSFSKTPQEMFETTVYKHLKSKILLASLACQNTRRIREIS</sequence>
<feature type="compositionally biased region" description="Basic residues" evidence="1">
    <location>
        <begin position="712"/>
        <end position="728"/>
    </location>
</feature>